<dbReference type="KEGG" id="sla:SERLADRAFT_405850"/>
<proteinExistence type="predicted"/>
<dbReference type="OrthoDB" id="2656346at2759"/>
<sequence>MSRQCQIYKGYYHHVQYKRCYKTNMGFSLLLVNMVQSENYKHKFKMTLVDSALSKEVHELHHTCLVSLSTGSPGNICQKSVSVFHHKQAIDSYYKHNDTLEVYANLSLFLYNSYKQTLDIMTSTLANLAGVMWDLNMANKATFNKLQEEKIYLNGLCNVEKTLKIEYWQKLGD</sequence>
<name>F8NLM8_SERL9</name>
<dbReference type="EMBL" id="GL945430">
    <property type="protein sequence ID" value="EGO28209.1"/>
    <property type="molecule type" value="Genomic_DNA"/>
</dbReference>
<evidence type="ECO:0000313" key="1">
    <source>
        <dbReference type="EMBL" id="EGO28209.1"/>
    </source>
</evidence>
<dbReference type="InterPro" id="IPR010916">
    <property type="entry name" value="TonB_box_CS"/>
</dbReference>
<dbReference type="AlphaFoldDB" id="F8NLM8"/>
<organism>
    <name type="scientific">Serpula lacrymans var. lacrymans (strain S7.9)</name>
    <name type="common">Dry rot fungus</name>
    <dbReference type="NCBI Taxonomy" id="578457"/>
    <lineage>
        <taxon>Eukaryota</taxon>
        <taxon>Fungi</taxon>
        <taxon>Dikarya</taxon>
        <taxon>Basidiomycota</taxon>
        <taxon>Agaricomycotina</taxon>
        <taxon>Agaricomycetes</taxon>
        <taxon>Agaricomycetidae</taxon>
        <taxon>Boletales</taxon>
        <taxon>Coniophorineae</taxon>
        <taxon>Serpulaceae</taxon>
        <taxon>Serpula</taxon>
    </lineage>
</organism>
<dbReference type="GeneID" id="18812583"/>
<dbReference type="Proteomes" id="UP000008064">
    <property type="component" value="Unassembled WGS sequence"/>
</dbReference>
<dbReference type="PROSITE" id="PS00430">
    <property type="entry name" value="TONB_DEPENDENT_REC_1"/>
    <property type="match status" value="1"/>
</dbReference>
<gene>
    <name evidence="1" type="ORF">SERLADRAFT_405850</name>
</gene>
<dbReference type="RefSeq" id="XP_007314408.1">
    <property type="nucleotide sequence ID" value="XM_007314346.1"/>
</dbReference>
<reference evidence="1" key="1">
    <citation type="submission" date="2011-04" db="EMBL/GenBank/DDBJ databases">
        <title>Evolution of plant cell wall degrading machinery underlies the functional diversity of forest fungi.</title>
        <authorList>
            <consortium name="US DOE Joint Genome Institute (JGI-PGF)"/>
            <person name="Eastwood D.C."/>
            <person name="Floudas D."/>
            <person name="Binder M."/>
            <person name="Majcherczyk A."/>
            <person name="Schneider P."/>
            <person name="Aerts A."/>
            <person name="Asiegbu F.O."/>
            <person name="Baker S.E."/>
            <person name="Barry K."/>
            <person name="Bendiksby M."/>
            <person name="Blumentritt M."/>
            <person name="Coutinho P.M."/>
            <person name="Cullen D."/>
            <person name="Cullen D."/>
            <person name="Gathman A."/>
            <person name="Goodell B."/>
            <person name="Henrissat B."/>
            <person name="Ihrmark K."/>
            <person name="Kauserud H."/>
            <person name="Kohler A."/>
            <person name="LaButti K."/>
            <person name="Lapidus A."/>
            <person name="Lavin J.L."/>
            <person name="Lee Y.-H."/>
            <person name="Lindquist E."/>
            <person name="Lilly W."/>
            <person name="Lucas S."/>
            <person name="Morin E."/>
            <person name="Murat C."/>
            <person name="Oguiza J.A."/>
            <person name="Park J."/>
            <person name="Pisabarro A.G."/>
            <person name="Riley R."/>
            <person name="Rosling A."/>
            <person name="Salamov A."/>
            <person name="Schmidt O."/>
            <person name="Schmutz J."/>
            <person name="Skrede I."/>
            <person name="Stenlid J."/>
            <person name="Wiebenga A."/>
            <person name="Xie X."/>
            <person name="Kues U."/>
            <person name="Hibbett D.S."/>
            <person name="Hoffmeister D."/>
            <person name="Hogberg N."/>
            <person name="Martin F."/>
            <person name="Grigoriev I.V."/>
            <person name="Watkinson S.C."/>
        </authorList>
    </citation>
    <scope>NUCLEOTIDE SEQUENCE</scope>
    <source>
        <strain evidence="1">S7.9</strain>
    </source>
</reference>
<accession>F8NLM8</accession>
<protein>
    <submittedName>
        <fullName evidence="1">Uncharacterized protein</fullName>
    </submittedName>
</protein>
<dbReference type="HOGENOM" id="CLU_1548554_0_0_1"/>